<dbReference type="Gene3D" id="3.50.50.60">
    <property type="entry name" value="FAD/NAD(P)-binding domain"/>
    <property type="match status" value="2"/>
</dbReference>
<comment type="caution">
    <text evidence="3">The sequence shown here is derived from an EMBL/GenBank/DDBJ whole genome shotgun (WGS) entry which is preliminary data.</text>
</comment>
<name>A0ABU3I9M0_9ACTO</name>
<evidence type="ECO:0000256" key="2">
    <source>
        <dbReference type="SAM" id="MobiDB-lite"/>
    </source>
</evidence>
<organism evidence="3 4">
    <name type="scientific">Gleimia hominis</name>
    <dbReference type="NCBI Taxonomy" id="595468"/>
    <lineage>
        <taxon>Bacteria</taxon>
        <taxon>Bacillati</taxon>
        <taxon>Actinomycetota</taxon>
        <taxon>Actinomycetes</taxon>
        <taxon>Actinomycetales</taxon>
        <taxon>Actinomycetaceae</taxon>
        <taxon>Gleimia</taxon>
    </lineage>
</organism>
<reference evidence="3 4" key="1">
    <citation type="submission" date="2023-06" db="EMBL/GenBank/DDBJ databases">
        <title>Draft genome sequence of Gleimia hominis type strain CCUG 57540T.</title>
        <authorList>
            <person name="Salva-Serra F."/>
            <person name="Cardew S."/>
            <person name="Jensie Markopoulos S."/>
            <person name="Ohlen M."/>
            <person name="Inganas E."/>
            <person name="Svensson-Stadler L."/>
            <person name="Moore E.R.B."/>
        </authorList>
    </citation>
    <scope>NUCLEOTIDE SEQUENCE [LARGE SCALE GENOMIC DNA]</scope>
    <source>
        <strain evidence="3 4">CCUG 57540</strain>
    </source>
</reference>
<dbReference type="Pfam" id="PF13738">
    <property type="entry name" value="Pyr_redox_3"/>
    <property type="match status" value="1"/>
</dbReference>
<dbReference type="EMBL" id="JASXSX010000001">
    <property type="protein sequence ID" value="MDT3767068.1"/>
    <property type="molecule type" value="Genomic_DNA"/>
</dbReference>
<accession>A0ABU3I9M0</accession>
<keyword evidence="4" id="KW-1185">Reference proteome</keyword>
<evidence type="ECO:0000313" key="4">
    <source>
        <dbReference type="Proteomes" id="UP001247542"/>
    </source>
</evidence>
<feature type="region of interest" description="Disordered" evidence="2">
    <location>
        <begin position="130"/>
        <end position="191"/>
    </location>
</feature>
<feature type="compositionally biased region" description="Polar residues" evidence="2">
    <location>
        <begin position="140"/>
        <end position="157"/>
    </location>
</feature>
<sequence>MSAGYHLKRRGFTRATLPPDITTPRPATYAPQALTSPTYLILDAEESAGGAWLHRPDSLTMTTLNGIFDLPQFSVKQAGLPDVNTPANQAVPQYFAAFEQAKNLGVVRPVTVSSVEAIALSDTTASARTPVQATLARTPVQATSARTPSDPNTSSGPNLIEVPGGLNSKSEPSGPILTDLPGSPNSKDRPGFRVRTSAGTFTCAAIINATGTWNNPVRPHYPGMDTFAGVQLHSRDVRDAENLLGPVGVVGGGISAVQLLEQVSRTQRTAWYTRRPPEFLDTPFRGELEGRETIRRVTQHTEAGGAPRSIVSFTALPWTDYARAAWQRGALKRRPMFTEIKPKGVVEADGSFTTLNAIVWATGYRPALKHLAPLRLENAQGGIPMDDTRVRKYPNLHLVGYGPSQSTVGANRFGWRAALAVSQYLKG</sequence>
<dbReference type="PANTHER" id="PTHR43539">
    <property type="entry name" value="FLAVIN-BINDING MONOOXYGENASE-LIKE PROTEIN (AFU_ORTHOLOGUE AFUA_4G09220)"/>
    <property type="match status" value="1"/>
</dbReference>
<dbReference type="PANTHER" id="PTHR43539:SF78">
    <property type="entry name" value="FLAVIN-CONTAINING MONOOXYGENASE"/>
    <property type="match status" value="1"/>
</dbReference>
<dbReference type="Proteomes" id="UP001247542">
    <property type="component" value="Unassembled WGS sequence"/>
</dbReference>
<protein>
    <submittedName>
        <fullName evidence="3">NAD(P)-binding domain-containing protein</fullName>
    </submittedName>
</protein>
<gene>
    <name evidence="3" type="ORF">QS713_03170</name>
</gene>
<dbReference type="InterPro" id="IPR036188">
    <property type="entry name" value="FAD/NAD-bd_sf"/>
</dbReference>
<dbReference type="InterPro" id="IPR050982">
    <property type="entry name" value="Auxin_biosynth/cation_transpt"/>
</dbReference>
<dbReference type="RefSeq" id="WP_313272387.1">
    <property type="nucleotide sequence ID" value="NZ_JASXSX010000001.1"/>
</dbReference>
<dbReference type="SUPFAM" id="SSF51905">
    <property type="entry name" value="FAD/NAD(P)-binding domain"/>
    <property type="match status" value="1"/>
</dbReference>
<evidence type="ECO:0000313" key="3">
    <source>
        <dbReference type="EMBL" id="MDT3767068.1"/>
    </source>
</evidence>
<keyword evidence="1" id="KW-0560">Oxidoreductase</keyword>
<evidence type="ECO:0000256" key="1">
    <source>
        <dbReference type="ARBA" id="ARBA00023002"/>
    </source>
</evidence>
<proteinExistence type="predicted"/>